<reference evidence="5" key="1">
    <citation type="submission" date="2022-11" db="UniProtKB">
        <authorList>
            <consortium name="WormBaseParasite"/>
        </authorList>
    </citation>
    <scope>IDENTIFICATION</scope>
</reference>
<evidence type="ECO:0000313" key="4">
    <source>
        <dbReference type="Proteomes" id="UP000887566"/>
    </source>
</evidence>
<keyword evidence="2" id="KW-0472">Membrane</keyword>
<proteinExistence type="predicted"/>
<feature type="domain" description="Neurotransmitter-gated ion-channel transmembrane" evidence="3">
    <location>
        <begin position="15"/>
        <end position="188"/>
    </location>
</feature>
<dbReference type="Gene3D" id="1.20.58.390">
    <property type="entry name" value="Neurotransmitter-gated ion-channel transmembrane domain"/>
    <property type="match status" value="1"/>
</dbReference>
<protein>
    <submittedName>
        <fullName evidence="5">Neurotransmitter-gated ion-channel transmembrane domain-containing protein</fullName>
    </submittedName>
</protein>
<dbReference type="GO" id="GO:0016020">
    <property type="term" value="C:membrane"/>
    <property type="evidence" value="ECO:0007669"/>
    <property type="project" value="InterPro"/>
</dbReference>
<evidence type="ECO:0000259" key="3">
    <source>
        <dbReference type="Pfam" id="PF02932"/>
    </source>
</evidence>
<sequence>MGLAARPTAERPGGFIFFSLVELAIVGHVDKLATKEKKKHEDRLEERERRRSRADLMQQLRIESGSPVKNSVDRPSIDVSPTHSHQVTRMMSPTDFRLNTAGIGQDTALKRRSLSVTPALATNSSLVHTLGVSPTRRRSRLGRNRYRDAVSRQNMLKWRQLEWTGEKVDKLCQFIFPLSFLTFNFVYWVYYTNESNKQMKRLMLVNSNLTGFGPPEL</sequence>
<evidence type="ECO:0000256" key="1">
    <source>
        <dbReference type="SAM" id="MobiDB-lite"/>
    </source>
</evidence>
<dbReference type="InterPro" id="IPR006029">
    <property type="entry name" value="Neurotrans-gated_channel_TM"/>
</dbReference>
<dbReference type="InterPro" id="IPR036719">
    <property type="entry name" value="Neuro-gated_channel_TM_sf"/>
</dbReference>
<name>A0A914VY83_9BILA</name>
<feature type="transmembrane region" description="Helical" evidence="2">
    <location>
        <begin position="174"/>
        <end position="191"/>
    </location>
</feature>
<evidence type="ECO:0000256" key="2">
    <source>
        <dbReference type="SAM" id="Phobius"/>
    </source>
</evidence>
<keyword evidence="2" id="KW-0812">Transmembrane</keyword>
<dbReference type="GO" id="GO:0006811">
    <property type="term" value="P:monoatomic ion transport"/>
    <property type="evidence" value="ECO:0007669"/>
    <property type="project" value="InterPro"/>
</dbReference>
<organism evidence="4 5">
    <name type="scientific">Plectus sambesii</name>
    <dbReference type="NCBI Taxonomy" id="2011161"/>
    <lineage>
        <taxon>Eukaryota</taxon>
        <taxon>Metazoa</taxon>
        <taxon>Ecdysozoa</taxon>
        <taxon>Nematoda</taxon>
        <taxon>Chromadorea</taxon>
        <taxon>Plectida</taxon>
        <taxon>Plectina</taxon>
        <taxon>Plectoidea</taxon>
        <taxon>Plectidae</taxon>
        <taxon>Plectus</taxon>
    </lineage>
</organism>
<dbReference type="WBParaSite" id="PSAMB.scaffold263size60343.g3960.t1">
    <property type="protein sequence ID" value="PSAMB.scaffold263size60343.g3960.t1"/>
    <property type="gene ID" value="PSAMB.scaffold263size60343.g3960"/>
</dbReference>
<accession>A0A914VY83</accession>
<keyword evidence="2" id="KW-1133">Transmembrane helix</keyword>
<dbReference type="InterPro" id="IPR038050">
    <property type="entry name" value="Neuro_actylchol_rec"/>
</dbReference>
<dbReference type="AlphaFoldDB" id="A0A914VY83"/>
<dbReference type="Proteomes" id="UP000887566">
    <property type="component" value="Unplaced"/>
</dbReference>
<evidence type="ECO:0000313" key="5">
    <source>
        <dbReference type="WBParaSite" id="PSAMB.scaffold263size60343.g3960.t1"/>
    </source>
</evidence>
<keyword evidence="4" id="KW-1185">Reference proteome</keyword>
<feature type="region of interest" description="Disordered" evidence="1">
    <location>
        <begin position="66"/>
        <end position="86"/>
    </location>
</feature>
<dbReference type="Pfam" id="PF02932">
    <property type="entry name" value="Neur_chan_memb"/>
    <property type="match status" value="1"/>
</dbReference>
<dbReference type="SUPFAM" id="SSF90112">
    <property type="entry name" value="Neurotransmitter-gated ion-channel transmembrane pore"/>
    <property type="match status" value="1"/>
</dbReference>